<evidence type="ECO:0000256" key="7">
    <source>
        <dbReference type="PROSITE-ProRule" id="PRU10141"/>
    </source>
</evidence>
<gene>
    <name evidence="10" type="ORF">KHA99_10985</name>
</gene>
<evidence type="ECO:0000256" key="4">
    <source>
        <dbReference type="ARBA" id="ARBA00022741"/>
    </source>
</evidence>
<evidence type="ECO:0000256" key="8">
    <source>
        <dbReference type="SAM" id="Phobius"/>
    </source>
</evidence>
<proteinExistence type="inferred from homology"/>
<dbReference type="PANTHER" id="PTHR43671:SF13">
    <property type="entry name" value="SERINE_THREONINE-PROTEIN KINASE NEK2"/>
    <property type="match status" value="1"/>
</dbReference>
<evidence type="ECO:0000313" key="10">
    <source>
        <dbReference type="EMBL" id="MBS4212971.1"/>
    </source>
</evidence>
<evidence type="ECO:0000259" key="9">
    <source>
        <dbReference type="PROSITE" id="PS50011"/>
    </source>
</evidence>
<sequence>MAAIGSVIDGKYEILKLIGQGGMSKVYLAMDKRLNKQWAVKEIEKRGRDKNNEVIIQSAIAEANMIKRLDHPALPRIVDIIDNGKVIFVIMDYIEGEPLSKILEEYGAQPQDLVIEWAKQLCEVLDYLHTCSPPIIYRDMKPANVMLKPDGNLKLIDFGIAREYKEQNLADTVSLGTKGYAAPEQFGGKGQTDPRTDVYCLGVTLYHLVTGHNPTEPPYELYPIRQWNPSLSGGLERIIEKCTQLNPDDRYQSCAELMYALNHYEEADDLYRAKQKKKLRGFYAVAGAAVLSLGIGVLGQVMNIQTNNADYNKTIQMAEKASTDQAKIDYFLKAIDIKPVETKAYLGLLNAFKGDAAFTVPEEEQFKKKINAHLIEFRDNPDYPDLAFEVGKMYWYYYDYGKSENSDNQITRMKSSIQWFEDAVQYGSEKSDYYEMAVIYRDIGRFNQNITLHIEEASDKGKYKPYWENIKGLIKMVDKSPEESEIVKLELYKLTMYSIETYARKFKLDGVKESDLRAVTDAVKRSTEDVEVTAEKTETIKKDVIGRFALTEKAVDNAFRKE</sequence>
<evidence type="ECO:0000256" key="1">
    <source>
        <dbReference type="ARBA" id="ARBA00010886"/>
    </source>
</evidence>
<dbReference type="GO" id="GO:0004674">
    <property type="term" value="F:protein serine/threonine kinase activity"/>
    <property type="evidence" value="ECO:0007669"/>
    <property type="project" value="UniProtKB-KW"/>
</dbReference>
<evidence type="ECO:0000256" key="6">
    <source>
        <dbReference type="ARBA" id="ARBA00022840"/>
    </source>
</evidence>
<dbReference type="Proteomes" id="UP000679749">
    <property type="component" value="Unassembled WGS sequence"/>
</dbReference>
<feature type="binding site" evidence="7">
    <location>
        <position position="41"/>
    </location>
    <ligand>
        <name>ATP</name>
        <dbReference type="ChEBI" id="CHEBI:30616"/>
    </ligand>
</feature>
<dbReference type="InterPro" id="IPR050660">
    <property type="entry name" value="NEK_Ser/Thr_kinase"/>
</dbReference>
<dbReference type="AlphaFoldDB" id="A0A942YWR6"/>
<feature type="domain" description="Protein kinase" evidence="9">
    <location>
        <begin position="12"/>
        <end position="262"/>
    </location>
</feature>
<dbReference type="InterPro" id="IPR008271">
    <property type="entry name" value="Ser/Thr_kinase_AS"/>
</dbReference>
<dbReference type="PROSITE" id="PS00107">
    <property type="entry name" value="PROTEIN_KINASE_ATP"/>
    <property type="match status" value="1"/>
</dbReference>
<dbReference type="InterPro" id="IPR000719">
    <property type="entry name" value="Prot_kinase_dom"/>
</dbReference>
<dbReference type="InterPro" id="IPR017441">
    <property type="entry name" value="Protein_kinase_ATP_BS"/>
</dbReference>
<evidence type="ECO:0000256" key="5">
    <source>
        <dbReference type="ARBA" id="ARBA00022777"/>
    </source>
</evidence>
<keyword evidence="10" id="KW-0723">Serine/threonine-protein kinase</keyword>
<reference evidence="10" key="1">
    <citation type="submission" date="2021-05" db="EMBL/GenBank/DDBJ databases">
        <title>Novel Bacillus species.</title>
        <authorList>
            <person name="Liu G."/>
        </authorList>
    </citation>
    <scope>NUCLEOTIDE SEQUENCE</scope>
    <source>
        <strain evidence="10">FJAT-49825</strain>
    </source>
</reference>
<dbReference type="Gene3D" id="1.10.510.10">
    <property type="entry name" value="Transferase(Phosphotransferase) domain 1"/>
    <property type="match status" value="1"/>
</dbReference>
<evidence type="ECO:0000313" key="11">
    <source>
        <dbReference type="Proteomes" id="UP000679749"/>
    </source>
</evidence>
<keyword evidence="4 7" id="KW-0547">Nucleotide-binding</keyword>
<dbReference type="PANTHER" id="PTHR43671">
    <property type="entry name" value="SERINE/THREONINE-PROTEIN KINASE NEK"/>
    <property type="match status" value="1"/>
</dbReference>
<name>A0A942YWR6_9BACI</name>
<comment type="caution">
    <text evidence="10">The sequence shown here is derived from an EMBL/GenBank/DDBJ whole genome shotgun (WGS) entry which is preliminary data.</text>
</comment>
<protein>
    <recommendedName>
        <fullName evidence="2">non-specific serine/threonine protein kinase</fullName>
        <ecNumber evidence="2">2.7.11.1</ecNumber>
    </recommendedName>
</protein>
<dbReference type="RefSeq" id="WP_213117488.1">
    <property type="nucleotide sequence ID" value="NZ_JAGYPF010000002.1"/>
</dbReference>
<dbReference type="SUPFAM" id="SSF56112">
    <property type="entry name" value="Protein kinase-like (PK-like)"/>
    <property type="match status" value="1"/>
</dbReference>
<evidence type="ECO:0000256" key="2">
    <source>
        <dbReference type="ARBA" id="ARBA00012513"/>
    </source>
</evidence>
<keyword evidence="8" id="KW-1133">Transmembrane helix</keyword>
<dbReference type="SMART" id="SM00220">
    <property type="entry name" value="S_TKc"/>
    <property type="match status" value="1"/>
</dbReference>
<accession>A0A942YWR6</accession>
<dbReference type="EC" id="2.7.11.1" evidence="2"/>
<evidence type="ECO:0000256" key="3">
    <source>
        <dbReference type="ARBA" id="ARBA00022679"/>
    </source>
</evidence>
<keyword evidence="11" id="KW-1185">Reference proteome</keyword>
<dbReference type="PROSITE" id="PS00108">
    <property type="entry name" value="PROTEIN_KINASE_ST"/>
    <property type="match status" value="1"/>
</dbReference>
<dbReference type="EMBL" id="JAGYPF010000002">
    <property type="protein sequence ID" value="MBS4212971.1"/>
    <property type="molecule type" value="Genomic_DNA"/>
</dbReference>
<organism evidence="10 11">
    <name type="scientific">Neobacillus rhizophilus</name>
    <dbReference type="NCBI Taxonomy" id="2833579"/>
    <lineage>
        <taxon>Bacteria</taxon>
        <taxon>Bacillati</taxon>
        <taxon>Bacillota</taxon>
        <taxon>Bacilli</taxon>
        <taxon>Bacillales</taxon>
        <taxon>Bacillaceae</taxon>
        <taxon>Neobacillus</taxon>
    </lineage>
</organism>
<comment type="similarity">
    <text evidence="1">Belongs to the protein kinase superfamily. NEK Ser/Thr protein kinase family. NIMA subfamily.</text>
</comment>
<keyword evidence="5 10" id="KW-0418">Kinase</keyword>
<dbReference type="Gene3D" id="3.30.200.20">
    <property type="entry name" value="Phosphorylase Kinase, domain 1"/>
    <property type="match status" value="1"/>
</dbReference>
<dbReference type="InterPro" id="IPR011009">
    <property type="entry name" value="Kinase-like_dom_sf"/>
</dbReference>
<feature type="transmembrane region" description="Helical" evidence="8">
    <location>
        <begin position="282"/>
        <end position="302"/>
    </location>
</feature>
<dbReference type="Pfam" id="PF00069">
    <property type="entry name" value="Pkinase"/>
    <property type="match status" value="1"/>
</dbReference>
<keyword evidence="6 7" id="KW-0067">ATP-binding</keyword>
<dbReference type="CDD" id="cd14014">
    <property type="entry name" value="STKc_PknB_like"/>
    <property type="match status" value="1"/>
</dbReference>
<keyword evidence="8" id="KW-0812">Transmembrane</keyword>
<keyword evidence="8" id="KW-0472">Membrane</keyword>
<dbReference type="GO" id="GO:0005524">
    <property type="term" value="F:ATP binding"/>
    <property type="evidence" value="ECO:0007669"/>
    <property type="project" value="UniProtKB-UniRule"/>
</dbReference>
<keyword evidence="3" id="KW-0808">Transferase</keyword>
<dbReference type="PROSITE" id="PS50011">
    <property type="entry name" value="PROTEIN_KINASE_DOM"/>
    <property type="match status" value="1"/>
</dbReference>